<dbReference type="InterPro" id="IPR000192">
    <property type="entry name" value="Aminotrans_V_dom"/>
</dbReference>
<keyword evidence="6" id="KW-0032">Aminotransferase</keyword>
<evidence type="ECO:0000256" key="2">
    <source>
        <dbReference type="ARBA" id="ARBA00009236"/>
    </source>
</evidence>
<comment type="caution">
    <text evidence="6">The sequence shown here is derived from an EMBL/GenBank/DDBJ whole genome shotgun (WGS) entry which is preliminary data.</text>
</comment>
<dbReference type="Pfam" id="PF00266">
    <property type="entry name" value="Aminotran_5"/>
    <property type="match status" value="1"/>
</dbReference>
<evidence type="ECO:0000256" key="1">
    <source>
        <dbReference type="ARBA" id="ARBA00001933"/>
    </source>
</evidence>
<gene>
    <name evidence="6" type="ORF">GCM10009864_73500</name>
</gene>
<dbReference type="InterPro" id="IPR015422">
    <property type="entry name" value="PyrdxlP-dep_Trfase_small"/>
</dbReference>
<proteinExistence type="inferred from homology"/>
<comment type="similarity">
    <text evidence="2">Belongs to the class-V pyridoxal-phosphate-dependent aminotransferase family.</text>
</comment>
<feature type="compositionally biased region" description="Polar residues" evidence="4">
    <location>
        <begin position="1"/>
        <end position="13"/>
    </location>
</feature>
<evidence type="ECO:0000313" key="7">
    <source>
        <dbReference type="Proteomes" id="UP001500994"/>
    </source>
</evidence>
<keyword evidence="6" id="KW-0808">Transferase</keyword>
<dbReference type="InterPro" id="IPR024169">
    <property type="entry name" value="SP_NH2Trfase/AEP_transaminase"/>
</dbReference>
<feature type="domain" description="Aminotransferase class V" evidence="5">
    <location>
        <begin position="71"/>
        <end position="337"/>
    </location>
</feature>
<evidence type="ECO:0000256" key="4">
    <source>
        <dbReference type="SAM" id="MobiDB-lite"/>
    </source>
</evidence>
<dbReference type="PANTHER" id="PTHR21152">
    <property type="entry name" value="AMINOTRANSFERASE CLASS V"/>
    <property type="match status" value="1"/>
</dbReference>
<feature type="region of interest" description="Disordered" evidence="4">
    <location>
        <begin position="1"/>
        <end position="24"/>
    </location>
</feature>
<accession>A0ABN3SY29</accession>
<organism evidence="6 7">
    <name type="scientific">Streptomyces lunalinharesii</name>
    <dbReference type="NCBI Taxonomy" id="333384"/>
    <lineage>
        <taxon>Bacteria</taxon>
        <taxon>Bacillati</taxon>
        <taxon>Actinomycetota</taxon>
        <taxon>Actinomycetes</taxon>
        <taxon>Kitasatosporales</taxon>
        <taxon>Streptomycetaceae</taxon>
        <taxon>Streptomyces</taxon>
    </lineage>
</organism>
<dbReference type="PIRSF" id="PIRSF000524">
    <property type="entry name" value="SPT"/>
    <property type="match status" value="1"/>
</dbReference>
<comment type="cofactor">
    <cofactor evidence="1">
        <name>pyridoxal 5'-phosphate</name>
        <dbReference type="ChEBI" id="CHEBI:597326"/>
    </cofactor>
</comment>
<dbReference type="GO" id="GO:0008483">
    <property type="term" value="F:transaminase activity"/>
    <property type="evidence" value="ECO:0007669"/>
    <property type="project" value="UniProtKB-KW"/>
</dbReference>
<dbReference type="Proteomes" id="UP001500994">
    <property type="component" value="Unassembled WGS sequence"/>
</dbReference>
<protein>
    <submittedName>
        <fullName evidence="6">Aminotransferase class V-fold PLP-dependent enzyme</fullName>
    </submittedName>
</protein>
<keyword evidence="7" id="KW-1185">Reference proteome</keyword>
<reference evidence="6 7" key="1">
    <citation type="journal article" date="2019" name="Int. J. Syst. Evol. Microbiol.">
        <title>The Global Catalogue of Microorganisms (GCM) 10K type strain sequencing project: providing services to taxonomists for standard genome sequencing and annotation.</title>
        <authorList>
            <consortium name="The Broad Institute Genomics Platform"/>
            <consortium name="The Broad Institute Genome Sequencing Center for Infectious Disease"/>
            <person name="Wu L."/>
            <person name="Ma J."/>
        </authorList>
    </citation>
    <scope>NUCLEOTIDE SEQUENCE [LARGE SCALE GENOMIC DNA]</scope>
    <source>
        <strain evidence="6 7">JCM 16374</strain>
    </source>
</reference>
<dbReference type="RefSeq" id="WP_344583894.1">
    <property type="nucleotide sequence ID" value="NZ_BAAARK010000046.1"/>
</dbReference>
<evidence type="ECO:0000313" key="6">
    <source>
        <dbReference type="EMBL" id="GAA2688871.1"/>
    </source>
</evidence>
<dbReference type="InterPro" id="IPR015424">
    <property type="entry name" value="PyrdxlP-dep_Trfase"/>
</dbReference>
<dbReference type="EMBL" id="BAAARK010000046">
    <property type="protein sequence ID" value="GAA2688871.1"/>
    <property type="molecule type" value="Genomic_DNA"/>
</dbReference>
<dbReference type="Gene3D" id="3.90.1150.10">
    <property type="entry name" value="Aspartate Aminotransferase, domain 1"/>
    <property type="match status" value="1"/>
</dbReference>
<dbReference type="SUPFAM" id="SSF53383">
    <property type="entry name" value="PLP-dependent transferases"/>
    <property type="match status" value="1"/>
</dbReference>
<dbReference type="InterPro" id="IPR015421">
    <property type="entry name" value="PyrdxlP-dep_Trfase_major"/>
</dbReference>
<dbReference type="PANTHER" id="PTHR21152:SF40">
    <property type="entry name" value="ALANINE--GLYOXYLATE AMINOTRANSFERASE"/>
    <property type="match status" value="1"/>
</dbReference>
<sequence>MNSPLRQASSLPSTGRHFLQIPGPTNVPDPVLRALAAPTIDHRGPAFAELARRVVTRLGPVFGTTGPIALYPSSGTGAWEAALVNTLSPGDRVLCFETGHFAVLWQELAERLGLDVELVPGDWRHGADPATLAARLAHDPQHRIKAVCVVHNETSTGVTSPVPLLRRALDEAAHPALFLVDTVSSLGSTDYRHDEWGVDVTVAGSQKGLMLPPGLGFNALGPRALEAHRTARLPRAYWDWDPLLDTAEHGRFPYTPATNLLYGLDVALDLLAAEGLPQVFARHARHAAATRAAVRGWGLTVLCADPRAHSSTLTAVLMPDGQDADALRATVLDRYDMSLGNGLGRLAGRVFRIGHLGQLSDLHLAGALAGVQMGLAAHGFPADPAGLTAALDVMSAA</sequence>
<evidence type="ECO:0000259" key="5">
    <source>
        <dbReference type="Pfam" id="PF00266"/>
    </source>
</evidence>
<evidence type="ECO:0000256" key="3">
    <source>
        <dbReference type="ARBA" id="ARBA00022898"/>
    </source>
</evidence>
<name>A0ABN3SY29_9ACTN</name>
<dbReference type="Gene3D" id="3.40.640.10">
    <property type="entry name" value="Type I PLP-dependent aspartate aminotransferase-like (Major domain)"/>
    <property type="match status" value="1"/>
</dbReference>
<keyword evidence="3" id="KW-0663">Pyridoxal phosphate</keyword>